<comment type="similarity">
    <text evidence="1">Belongs to the PPR family. PCMP-H subfamily.</text>
</comment>
<feature type="domain" description="DYW" evidence="4">
    <location>
        <begin position="609"/>
        <end position="697"/>
    </location>
</feature>
<keyword evidence="2" id="KW-0677">Repeat</keyword>
<feature type="repeat" description="PPR" evidence="3">
    <location>
        <begin position="293"/>
        <end position="327"/>
    </location>
</feature>
<dbReference type="PANTHER" id="PTHR47926:SF418">
    <property type="entry name" value="(WILD MALAYSIAN BANANA) HYPOTHETICAL PROTEIN"/>
    <property type="match status" value="1"/>
</dbReference>
<keyword evidence="6" id="KW-1185">Reference proteome</keyword>
<dbReference type="FunFam" id="1.25.40.10:FF:002292">
    <property type="entry name" value="Uncharacterized protein"/>
    <property type="match status" value="1"/>
</dbReference>
<comment type="caution">
    <text evidence="5">The sequence shown here is derived from an EMBL/GenBank/DDBJ whole genome shotgun (WGS) entry which is preliminary data.</text>
</comment>
<feature type="repeat" description="PPR" evidence="3">
    <location>
        <begin position="163"/>
        <end position="197"/>
    </location>
</feature>
<dbReference type="AlphaFoldDB" id="A0A445LFT5"/>
<protein>
    <submittedName>
        <fullName evidence="5">Pentatricopeptide repeat-containing protein</fullName>
    </submittedName>
</protein>
<dbReference type="InterPro" id="IPR002885">
    <property type="entry name" value="PPR_rpt"/>
</dbReference>
<gene>
    <name evidence="5" type="ORF">D0Y65_007962</name>
</gene>
<proteinExistence type="inferred from homology"/>
<dbReference type="Pfam" id="PF13041">
    <property type="entry name" value="PPR_2"/>
    <property type="match status" value="4"/>
</dbReference>
<dbReference type="Pfam" id="PF20431">
    <property type="entry name" value="E_motif"/>
    <property type="match status" value="2"/>
</dbReference>
<organism evidence="5 6">
    <name type="scientific">Glycine soja</name>
    <name type="common">Wild soybean</name>
    <dbReference type="NCBI Taxonomy" id="3848"/>
    <lineage>
        <taxon>Eukaryota</taxon>
        <taxon>Viridiplantae</taxon>
        <taxon>Streptophyta</taxon>
        <taxon>Embryophyta</taxon>
        <taxon>Tracheophyta</taxon>
        <taxon>Spermatophyta</taxon>
        <taxon>Magnoliopsida</taxon>
        <taxon>eudicotyledons</taxon>
        <taxon>Gunneridae</taxon>
        <taxon>Pentapetalae</taxon>
        <taxon>rosids</taxon>
        <taxon>fabids</taxon>
        <taxon>Fabales</taxon>
        <taxon>Fabaceae</taxon>
        <taxon>Papilionoideae</taxon>
        <taxon>50 kb inversion clade</taxon>
        <taxon>NPAAA clade</taxon>
        <taxon>indigoferoid/millettioid clade</taxon>
        <taxon>Phaseoleae</taxon>
        <taxon>Glycine</taxon>
        <taxon>Glycine subgen. Soja</taxon>
    </lineage>
</organism>
<feature type="repeat" description="PPR" evidence="3">
    <location>
        <begin position="977"/>
        <end position="1011"/>
    </location>
</feature>
<reference evidence="5 6" key="1">
    <citation type="submission" date="2018-09" db="EMBL/GenBank/DDBJ databases">
        <title>A high-quality reference genome of wild soybean provides a powerful tool to mine soybean genomes.</title>
        <authorList>
            <person name="Xie M."/>
            <person name="Chung C.Y.L."/>
            <person name="Li M.-W."/>
            <person name="Wong F.-L."/>
            <person name="Chan T.-F."/>
            <person name="Lam H.-M."/>
        </authorList>
    </citation>
    <scope>NUCLEOTIDE SEQUENCE [LARGE SCALE GENOMIC DNA]</scope>
    <source>
        <strain evidence="6">cv. W05</strain>
        <tissue evidence="5">Hypocotyl of etiolated seedlings</tissue>
    </source>
</reference>
<dbReference type="Gene3D" id="1.25.40.10">
    <property type="entry name" value="Tetratricopeptide repeat domain"/>
    <property type="match status" value="6"/>
</dbReference>
<dbReference type="PROSITE" id="PS51375">
    <property type="entry name" value="PPR"/>
    <property type="match status" value="7"/>
</dbReference>
<dbReference type="FunFam" id="1.25.40.10:FF:000073">
    <property type="entry name" value="Pentatricopeptide repeat-containing protein chloroplastic"/>
    <property type="match status" value="2"/>
</dbReference>
<dbReference type="Pfam" id="PF14432">
    <property type="entry name" value="DYW_deaminase"/>
    <property type="match status" value="1"/>
</dbReference>
<dbReference type="PANTHER" id="PTHR47926">
    <property type="entry name" value="PENTATRICOPEPTIDE REPEAT-CONTAINING PROTEIN"/>
    <property type="match status" value="1"/>
</dbReference>
<dbReference type="NCBIfam" id="TIGR00756">
    <property type="entry name" value="PPR"/>
    <property type="match status" value="5"/>
</dbReference>
<evidence type="ECO:0000256" key="2">
    <source>
        <dbReference type="ARBA" id="ARBA00022737"/>
    </source>
</evidence>
<evidence type="ECO:0000256" key="3">
    <source>
        <dbReference type="PROSITE-ProRule" id="PRU00708"/>
    </source>
</evidence>
<feature type="repeat" description="PPR" evidence="3">
    <location>
        <begin position="840"/>
        <end position="874"/>
    </location>
</feature>
<dbReference type="EMBL" id="QZWG01000003">
    <property type="protein sequence ID" value="RZC22027.1"/>
    <property type="molecule type" value="Genomic_DNA"/>
</dbReference>
<dbReference type="InterPro" id="IPR046848">
    <property type="entry name" value="E_motif"/>
</dbReference>
<dbReference type="InterPro" id="IPR032867">
    <property type="entry name" value="DYW_dom"/>
</dbReference>
<dbReference type="InterPro" id="IPR046960">
    <property type="entry name" value="PPR_At4g14850-like_plant"/>
</dbReference>
<feature type="repeat" description="PPR" evidence="3">
    <location>
        <begin position="93"/>
        <end position="127"/>
    </location>
</feature>
<dbReference type="FunFam" id="1.25.40.10:FF:001396">
    <property type="entry name" value="Pentatricopeptide repeat-containing protein At4g33170"/>
    <property type="match status" value="1"/>
</dbReference>
<dbReference type="SUPFAM" id="SSF48452">
    <property type="entry name" value="TPR-like"/>
    <property type="match status" value="2"/>
</dbReference>
<evidence type="ECO:0000313" key="6">
    <source>
        <dbReference type="Proteomes" id="UP000289340"/>
    </source>
</evidence>
<evidence type="ECO:0000313" key="5">
    <source>
        <dbReference type="EMBL" id="RZC22027.1"/>
    </source>
</evidence>
<dbReference type="GO" id="GO:0009451">
    <property type="term" value="P:RNA modification"/>
    <property type="evidence" value="ECO:0007669"/>
    <property type="project" value="InterPro"/>
</dbReference>
<evidence type="ECO:0000259" key="4">
    <source>
        <dbReference type="Pfam" id="PF14432"/>
    </source>
</evidence>
<feature type="repeat" description="PPR" evidence="3">
    <location>
        <begin position="739"/>
        <end position="773"/>
    </location>
</feature>
<dbReference type="GO" id="GO:0003729">
    <property type="term" value="F:mRNA binding"/>
    <property type="evidence" value="ECO:0007669"/>
    <property type="project" value="UniProtKB-ARBA"/>
</dbReference>
<feature type="repeat" description="PPR" evidence="3">
    <location>
        <begin position="394"/>
        <end position="428"/>
    </location>
</feature>
<dbReference type="Pfam" id="PF01535">
    <property type="entry name" value="PPR"/>
    <property type="match status" value="9"/>
</dbReference>
<evidence type="ECO:0000256" key="1">
    <source>
        <dbReference type="ARBA" id="ARBA00006643"/>
    </source>
</evidence>
<dbReference type="GO" id="GO:0008270">
    <property type="term" value="F:zinc ion binding"/>
    <property type="evidence" value="ECO:0007669"/>
    <property type="project" value="InterPro"/>
</dbReference>
<dbReference type="Proteomes" id="UP000289340">
    <property type="component" value="Chromosome 3"/>
</dbReference>
<accession>A0A445LFT5</accession>
<dbReference type="InterPro" id="IPR011990">
    <property type="entry name" value="TPR-like_helical_dom_sf"/>
</dbReference>
<sequence length="1064" mass="119113">MIIMKLVLQLQLFTSGVPKFHQFSSVPDLKHLLNNAAKLKSLKHATQIHSQLVTTNNHASLANINTLLLLYAKCGSIHHTLLLFNTYPHPSTNVVTWTTLINQLSRSNKPFQALTFFNRMRTTGIYPNHFTFSAILPACAHAALLSEGQQIHALIHKHCFLNDPFVATALLDMYAKCGSMLLAENVFDEMPHRNLVSWNSMIVGFVKNKLYGRAIGVFREVLSLGPDQVSISSVLSACAGLVELDFGKQVHGSIVKRGLVGLVYVKNSLVDMYCKCGLFEDATKLFCGGGDRDVVTWNVMIMGCFHCQNFEQACTYFQAMIREGVEPDEASYSSLFHASASIAALTQGTMIHSHVLKTGHVKNSRISSSLVTMYGKCGSMLDAYQVFRETKEHNVVCWTAMITVFHQHGCANEAIKLFEEMLNEGVVPEYITFVSVLSACSHTGKIDDGFKYFNSMANVHNIKPGLEHYACMVDLLGRVGRLEEACRFIESMPFEPDSLVWGALLGACGKHANVEMGREVAERLFKLEPDNPGNYMLLSNIYIRHGMLEEADEVRRLMGINGVRKESGCSWIDVKNRTFVFNANDRSHSRTQEIYGMLQKLKELIKRRGYVAETQFATNSVEGSEEQSLWCHSEKLALAFGLLVLPPGSPVRIKKNLRTCGDCHTVMKFASEIFQREIIVRDINRFHRFTNGSCSLHGSIVKRGLVGLVYVKNSLVDVYCKCGLFEDATKLFCGGGDRNVVTWNVMIMGCFHCRNFEQACTYFQAMIREGVEPDGASYTSLFHASASIAALTQGTMIHSHVLKTGHVKDSHISSSLVTMYGKCGSMLDAYQVFRETKEHYVVCWTAMITVFHLHGCANEAIELFEEMLNEGVAPEYITFISILSVCSHTGKIDDGFKYFNSMANVHNIKPGLDHYACMVDLLGRVGRLEEACRFIESMPFEPDSLVWGALLGACGKHANVEMGREAAERLFKLEPDNPRNYMLLLNIYLRHGMLEEADEVRRLMGINGVRKESGCSWIDVNNRTFVFFANDRSLSRTQEIYGMLQKLHGFPLISTLNQSHCGVV</sequence>
<name>A0A445LFT5_GLYSO</name>
<dbReference type="FunFam" id="1.25.40.10:FF:000090">
    <property type="entry name" value="Pentatricopeptide repeat-containing protein, chloroplastic"/>
    <property type="match status" value="1"/>
</dbReference>